<proteinExistence type="predicted"/>
<keyword evidence="2" id="KW-1185">Reference proteome</keyword>
<gene>
    <name evidence="1" type="ORF">SAMN06265355_11790</name>
</gene>
<name>A0A239EJW5_9ACTN</name>
<sequence length="515" mass="54837">MTNPYKETPPPESAYGDLVRMAYFVLPGRGKRVYRLAIARRIVDSTARGARERSAAGHARRRTRVLRRSLRPSRRLQIGLGPWLRALPARLPDPALTAALSRLDPHVRVAYVLRNVEGMPRYAVRDQLVELRVRDPWPVIRAAEAVEVPEPRRADRFEPELLRPVRTRSMLPLAAAAFLTTALVGALLVTEREGPREASARGLGLVAAAPDAWTRGARSLDVWPARGDLAGDRAFGRRAAAAWAAAPGGRRPDSGVAQLLYAGRVDGAPLAVMRSGGRLARYASGRLDVAAIGADPSAPIALGGGRYLLAPWDARPETFAGGRLATSGGVTAPVRPGTACGRGPLFHLGPRTVGDLGGPRAAVLGYRAPDRLPGGPDRPAALGRAARSFWKRLACAIPAPSRPVSAAMAFDFWSGTLPHGGKSADWTCTRLAYADGGAAAFATLLGAQNRATGACDVRRPVSGTWWRAPSGRWYYLAATGRGLVPHAEGVRDPATRGRLLSARAAPGTPVILTAR</sequence>
<protein>
    <recommendedName>
        <fullName evidence="3">DNA-directed RNA polymerase specialized sigma subunit, sigma24 family</fullName>
    </recommendedName>
</protein>
<dbReference type="EMBL" id="FZNP01000017">
    <property type="protein sequence ID" value="SNS44192.1"/>
    <property type="molecule type" value="Genomic_DNA"/>
</dbReference>
<evidence type="ECO:0008006" key="3">
    <source>
        <dbReference type="Google" id="ProtNLM"/>
    </source>
</evidence>
<evidence type="ECO:0000313" key="2">
    <source>
        <dbReference type="Proteomes" id="UP000198420"/>
    </source>
</evidence>
<dbReference type="Proteomes" id="UP000198420">
    <property type="component" value="Unassembled WGS sequence"/>
</dbReference>
<organism evidence="1 2">
    <name type="scientific">Actinomadura mexicana</name>
    <dbReference type="NCBI Taxonomy" id="134959"/>
    <lineage>
        <taxon>Bacteria</taxon>
        <taxon>Bacillati</taxon>
        <taxon>Actinomycetota</taxon>
        <taxon>Actinomycetes</taxon>
        <taxon>Streptosporangiales</taxon>
        <taxon>Thermomonosporaceae</taxon>
        <taxon>Actinomadura</taxon>
    </lineage>
</organism>
<evidence type="ECO:0000313" key="1">
    <source>
        <dbReference type="EMBL" id="SNS44192.1"/>
    </source>
</evidence>
<dbReference type="AlphaFoldDB" id="A0A239EJW5"/>
<accession>A0A239EJW5</accession>
<reference evidence="2" key="1">
    <citation type="submission" date="2017-06" db="EMBL/GenBank/DDBJ databases">
        <authorList>
            <person name="Varghese N."/>
            <person name="Submissions S."/>
        </authorList>
    </citation>
    <scope>NUCLEOTIDE SEQUENCE [LARGE SCALE GENOMIC DNA]</scope>
    <source>
        <strain evidence="2">DSM 44485</strain>
    </source>
</reference>